<evidence type="ECO:0000256" key="7">
    <source>
        <dbReference type="ARBA" id="ARBA00023239"/>
    </source>
</evidence>
<dbReference type="PROSITE" id="PS00868">
    <property type="entry name" value="CYS_MET_METAB_PP"/>
    <property type="match status" value="1"/>
</dbReference>
<evidence type="ECO:0000256" key="9">
    <source>
        <dbReference type="SAM" id="MobiDB-lite"/>
    </source>
</evidence>
<dbReference type="PANTHER" id="PTHR11808">
    <property type="entry name" value="TRANS-SULFURATION ENZYME FAMILY MEMBER"/>
    <property type="match status" value="1"/>
</dbReference>
<dbReference type="InterPro" id="IPR054542">
    <property type="entry name" value="Cys_met_metab_PP"/>
</dbReference>
<evidence type="ECO:0000256" key="1">
    <source>
        <dbReference type="ARBA" id="ARBA00001933"/>
    </source>
</evidence>
<proteinExistence type="inferred from homology"/>
<dbReference type="PANTHER" id="PTHR11808:SF50">
    <property type="entry name" value="CYSTATHIONINE BETA-LYASE"/>
    <property type="match status" value="1"/>
</dbReference>
<dbReference type="Proteomes" id="UP000623967">
    <property type="component" value="Unassembled WGS sequence"/>
</dbReference>
<dbReference type="EC" id="4.4.1.13" evidence="3"/>
<name>A0ABS1TVV5_9BACI</name>
<dbReference type="PIRSF" id="PIRSF001434">
    <property type="entry name" value="CGS"/>
    <property type="match status" value="1"/>
</dbReference>
<gene>
    <name evidence="10" type="primary">metC</name>
    <name evidence="10" type="ORF">JK635_20005</name>
</gene>
<evidence type="ECO:0000256" key="5">
    <source>
        <dbReference type="ARBA" id="ARBA00022898"/>
    </source>
</evidence>
<comment type="similarity">
    <text evidence="2 8">Belongs to the trans-sulfuration enzymes family.</text>
</comment>
<dbReference type="InterPro" id="IPR015421">
    <property type="entry name" value="PyrdxlP-dep_Trfase_major"/>
</dbReference>
<feature type="region of interest" description="Disordered" evidence="9">
    <location>
        <begin position="374"/>
        <end position="393"/>
    </location>
</feature>
<dbReference type="EMBL" id="JAESWB010000340">
    <property type="protein sequence ID" value="MBL4954446.1"/>
    <property type="molecule type" value="Genomic_DNA"/>
</dbReference>
<keyword evidence="6" id="KW-0486">Methionine biosynthesis</keyword>
<dbReference type="InterPro" id="IPR015424">
    <property type="entry name" value="PyrdxlP-dep_Trfase"/>
</dbReference>
<comment type="caution">
    <text evidence="10">The sequence shown here is derived from an EMBL/GenBank/DDBJ whole genome shotgun (WGS) entry which is preliminary data.</text>
</comment>
<dbReference type="InterPro" id="IPR015422">
    <property type="entry name" value="PyrdxlP-dep_Trfase_small"/>
</dbReference>
<evidence type="ECO:0000256" key="4">
    <source>
        <dbReference type="ARBA" id="ARBA00022605"/>
    </source>
</evidence>
<dbReference type="SUPFAM" id="SSF53383">
    <property type="entry name" value="PLP-dependent transferases"/>
    <property type="match status" value="1"/>
</dbReference>
<dbReference type="Pfam" id="PF01053">
    <property type="entry name" value="Cys_Met_Meta_PP"/>
    <property type="match status" value="1"/>
</dbReference>
<dbReference type="InterPro" id="IPR000277">
    <property type="entry name" value="Cys/Met-Metab_PyrdxlP-dep_enz"/>
</dbReference>
<keyword evidence="4" id="KW-0028">Amino-acid biosynthesis</keyword>
<keyword evidence="7" id="KW-0456">Lyase</keyword>
<sequence length="393" mass="43265">MTYDEYRFETRLLHNQHKIDPATGAVSVPIQHASTFHQFDVDHFGKYDYARSLNPTREALEDVIAELEGGVKGFAFSSGMAAISTAFLLLSAGDHVVITEDVYGGTFRMVTEVLSRFGIEHTFVDMTDLEQVKQAIRPSTKAFYVETPSNPLLKVTDIRAISRLAKEIGALTFVDNTFLTPALQRPLELGADIVLHSATKFLSGHSDVVAGLAVVNDEALAKRLGFLQNSFGAILGVQDAWLVLRGLKTLSVRLDFSQHTALKIAKFLQAHPLIETVYYPGLPNHPHYHLQRDQAQGAGAVLSFELKNEAALRTFVAGVKIPVFAVSLGAVESILSYPAKMSHAAMPQAEREKRGIKNSLLRLSVGLENPDDLIQDFSRSSEQLDQPELLRGE</sequence>
<dbReference type="CDD" id="cd00614">
    <property type="entry name" value="CGS_like"/>
    <property type="match status" value="1"/>
</dbReference>
<dbReference type="NCBIfam" id="NF005976">
    <property type="entry name" value="PRK08064.1"/>
    <property type="match status" value="1"/>
</dbReference>
<keyword evidence="5 8" id="KW-0663">Pyridoxal phosphate</keyword>
<evidence type="ECO:0000256" key="8">
    <source>
        <dbReference type="RuleBase" id="RU362118"/>
    </source>
</evidence>
<accession>A0ABS1TVV5</accession>
<evidence type="ECO:0000256" key="2">
    <source>
        <dbReference type="ARBA" id="ARBA00009077"/>
    </source>
</evidence>
<protein>
    <recommendedName>
        <fullName evidence="3">cysteine-S-conjugate beta-lyase</fullName>
        <ecNumber evidence="3">4.4.1.13</ecNumber>
    </recommendedName>
</protein>
<dbReference type="Gene3D" id="3.40.640.10">
    <property type="entry name" value="Type I PLP-dependent aspartate aminotransferase-like (Major domain)"/>
    <property type="match status" value="1"/>
</dbReference>
<keyword evidence="11" id="KW-1185">Reference proteome</keyword>
<organism evidence="10 11">
    <name type="scientific">Neobacillus paridis</name>
    <dbReference type="NCBI Taxonomy" id="2803862"/>
    <lineage>
        <taxon>Bacteria</taxon>
        <taxon>Bacillati</taxon>
        <taxon>Bacillota</taxon>
        <taxon>Bacilli</taxon>
        <taxon>Bacillales</taxon>
        <taxon>Bacillaceae</taxon>
        <taxon>Neobacillus</taxon>
    </lineage>
</organism>
<dbReference type="RefSeq" id="WP_202655695.1">
    <property type="nucleotide sequence ID" value="NZ_JAESWB010000340.1"/>
</dbReference>
<comment type="cofactor">
    <cofactor evidence="1 8">
        <name>pyridoxal 5'-phosphate</name>
        <dbReference type="ChEBI" id="CHEBI:597326"/>
    </cofactor>
</comment>
<evidence type="ECO:0000256" key="3">
    <source>
        <dbReference type="ARBA" id="ARBA00012224"/>
    </source>
</evidence>
<evidence type="ECO:0000313" key="11">
    <source>
        <dbReference type="Proteomes" id="UP000623967"/>
    </source>
</evidence>
<evidence type="ECO:0000256" key="6">
    <source>
        <dbReference type="ARBA" id="ARBA00023167"/>
    </source>
</evidence>
<dbReference type="Gene3D" id="3.90.1150.10">
    <property type="entry name" value="Aspartate Aminotransferase, domain 1"/>
    <property type="match status" value="1"/>
</dbReference>
<evidence type="ECO:0000313" key="10">
    <source>
        <dbReference type="EMBL" id="MBL4954446.1"/>
    </source>
</evidence>
<reference evidence="10 11" key="1">
    <citation type="submission" date="2021-01" db="EMBL/GenBank/DDBJ databases">
        <title>Genome public.</title>
        <authorList>
            <person name="Liu C."/>
            <person name="Sun Q."/>
        </authorList>
    </citation>
    <scope>NUCLEOTIDE SEQUENCE [LARGE SCALE GENOMIC DNA]</scope>
    <source>
        <strain evidence="10 11">YIM B02564</strain>
    </source>
</reference>